<feature type="transmembrane region" description="Helical" evidence="1">
    <location>
        <begin position="136"/>
        <end position="154"/>
    </location>
</feature>
<evidence type="ECO:0008006" key="4">
    <source>
        <dbReference type="Google" id="ProtNLM"/>
    </source>
</evidence>
<keyword evidence="1" id="KW-1133">Transmembrane helix</keyword>
<dbReference type="EMBL" id="JAFBEE010000003">
    <property type="protein sequence ID" value="MBM7614319.1"/>
    <property type="molecule type" value="Genomic_DNA"/>
</dbReference>
<gene>
    <name evidence="2" type="ORF">JOC73_000830</name>
</gene>
<dbReference type="Proteomes" id="UP001314796">
    <property type="component" value="Unassembled WGS sequence"/>
</dbReference>
<sequence>MKINRFFGTLLCFFPGAAHLYLGLKKQGVQLMALFLLPMFVTELIRISGLMFILPIIWFYAFFDGLRKINGHDELIDRNIAIFDWVLDWYYGKHHGFSVKNKAIAYCLIGLGVLMILERILMPIVLIEFGYRVREYLYMGFVSLLLIGGGVMLLKSGIKEEEGEKKW</sequence>
<keyword evidence="1" id="KW-0812">Transmembrane</keyword>
<proteinExistence type="predicted"/>
<reference evidence="2 3" key="1">
    <citation type="submission" date="2021-01" db="EMBL/GenBank/DDBJ databases">
        <title>Genomic Encyclopedia of Type Strains, Phase IV (KMG-IV): sequencing the most valuable type-strain genomes for metagenomic binning, comparative biology and taxonomic classification.</title>
        <authorList>
            <person name="Goeker M."/>
        </authorList>
    </citation>
    <scope>NUCLEOTIDE SEQUENCE [LARGE SCALE GENOMIC DNA]</scope>
    <source>
        <strain evidence="2 3">DSM 25890</strain>
    </source>
</reference>
<evidence type="ECO:0000256" key="1">
    <source>
        <dbReference type="SAM" id="Phobius"/>
    </source>
</evidence>
<keyword evidence="3" id="KW-1185">Reference proteome</keyword>
<name>A0ABS2NP15_9FIRM</name>
<comment type="caution">
    <text evidence="2">The sequence shown here is derived from an EMBL/GenBank/DDBJ whole genome shotgun (WGS) entry which is preliminary data.</text>
</comment>
<evidence type="ECO:0000313" key="3">
    <source>
        <dbReference type="Proteomes" id="UP001314796"/>
    </source>
</evidence>
<keyword evidence="1" id="KW-0472">Membrane</keyword>
<accession>A0ABS2NP15</accession>
<protein>
    <recommendedName>
        <fullName evidence="4">TM2 domain-containing protein</fullName>
    </recommendedName>
</protein>
<organism evidence="2 3">
    <name type="scientific">Alkaliphilus hydrothermalis</name>
    <dbReference type="NCBI Taxonomy" id="1482730"/>
    <lineage>
        <taxon>Bacteria</taxon>
        <taxon>Bacillati</taxon>
        <taxon>Bacillota</taxon>
        <taxon>Clostridia</taxon>
        <taxon>Peptostreptococcales</taxon>
        <taxon>Natronincolaceae</taxon>
        <taxon>Alkaliphilus</taxon>
    </lineage>
</organism>
<feature type="transmembrane region" description="Helical" evidence="1">
    <location>
        <begin position="103"/>
        <end position="124"/>
    </location>
</feature>
<feature type="transmembrane region" description="Helical" evidence="1">
    <location>
        <begin position="44"/>
        <end position="63"/>
    </location>
</feature>
<evidence type="ECO:0000313" key="2">
    <source>
        <dbReference type="EMBL" id="MBM7614319.1"/>
    </source>
</evidence>
<dbReference type="RefSeq" id="WP_204400593.1">
    <property type="nucleotide sequence ID" value="NZ_JAFBEE010000003.1"/>
</dbReference>